<dbReference type="Gene3D" id="1.10.238.10">
    <property type="entry name" value="EF-hand"/>
    <property type="match status" value="1"/>
</dbReference>
<comment type="subcellular location">
    <subcellularLocation>
        <location evidence="10">Cytoplasm</location>
    </subcellularLocation>
</comment>
<dbReference type="InterPro" id="IPR000169">
    <property type="entry name" value="Pept_cys_AS"/>
</dbReference>
<dbReference type="PRINTS" id="PR00704">
    <property type="entry name" value="CALPAIN"/>
</dbReference>
<proteinExistence type="inferred from homology"/>
<dbReference type="Pfam" id="PF00648">
    <property type="entry name" value="Peptidase_C2"/>
    <property type="match status" value="1"/>
</dbReference>
<feature type="active site" evidence="8 9">
    <location>
        <position position="380"/>
    </location>
</feature>
<keyword evidence="10" id="KW-0963">Cytoplasm</keyword>
<dbReference type="GO" id="GO:0043066">
    <property type="term" value="P:negative regulation of apoptotic process"/>
    <property type="evidence" value="ECO:0007669"/>
    <property type="project" value="TreeGrafter"/>
</dbReference>
<feature type="domain" description="EF-hand" evidence="12">
    <location>
        <begin position="703"/>
        <end position="738"/>
    </location>
</feature>
<dbReference type="GO" id="GO:0005509">
    <property type="term" value="F:calcium ion binding"/>
    <property type="evidence" value="ECO:0007669"/>
    <property type="project" value="UniProtKB-UniRule"/>
</dbReference>
<evidence type="ECO:0000256" key="9">
    <source>
        <dbReference type="PROSITE-ProRule" id="PRU00239"/>
    </source>
</evidence>
<evidence type="ECO:0000256" key="7">
    <source>
        <dbReference type="ARBA" id="ARBA00022837"/>
    </source>
</evidence>
<dbReference type="PROSITE" id="PS00018">
    <property type="entry name" value="EF_HAND_1"/>
    <property type="match status" value="1"/>
</dbReference>
<evidence type="ECO:0000256" key="10">
    <source>
        <dbReference type="RuleBase" id="RU367132"/>
    </source>
</evidence>
<dbReference type="InterPro" id="IPR032100">
    <property type="entry name" value="Calpain_u2"/>
</dbReference>
<dbReference type="FunFam" id="3.90.70.10:FF:000001">
    <property type="entry name" value="Calpain-1 catalytic subunit"/>
    <property type="match status" value="1"/>
</dbReference>
<organism evidence="13 14">
    <name type="scientific">Crenichthys baileyi</name>
    <name type="common">White River springfish</name>
    <dbReference type="NCBI Taxonomy" id="28760"/>
    <lineage>
        <taxon>Eukaryota</taxon>
        <taxon>Metazoa</taxon>
        <taxon>Chordata</taxon>
        <taxon>Craniata</taxon>
        <taxon>Vertebrata</taxon>
        <taxon>Euteleostomi</taxon>
        <taxon>Actinopterygii</taxon>
        <taxon>Neopterygii</taxon>
        <taxon>Teleostei</taxon>
        <taxon>Neoteleostei</taxon>
        <taxon>Acanthomorphata</taxon>
        <taxon>Ovalentaria</taxon>
        <taxon>Atherinomorphae</taxon>
        <taxon>Cyprinodontiformes</taxon>
        <taxon>Goodeidae</taxon>
        <taxon>Crenichthys</taxon>
    </lineage>
</organism>
<evidence type="ECO:0000256" key="3">
    <source>
        <dbReference type="ARBA" id="ARBA00022723"/>
    </source>
</evidence>
<dbReference type="InterPro" id="IPR038765">
    <property type="entry name" value="Papain-like_cys_pep_sf"/>
</dbReference>
<dbReference type="GO" id="GO:0004198">
    <property type="term" value="F:calcium-dependent cysteine-type endopeptidase activity"/>
    <property type="evidence" value="ECO:0007669"/>
    <property type="project" value="UniProtKB-UniRule"/>
</dbReference>
<evidence type="ECO:0000256" key="1">
    <source>
        <dbReference type="ARBA" id="ARBA00007623"/>
    </source>
</evidence>
<evidence type="ECO:0000256" key="2">
    <source>
        <dbReference type="ARBA" id="ARBA00022670"/>
    </source>
</evidence>
<dbReference type="InterPro" id="IPR011992">
    <property type="entry name" value="EF-hand-dom_pair"/>
</dbReference>
<evidence type="ECO:0000313" key="14">
    <source>
        <dbReference type="Proteomes" id="UP001311232"/>
    </source>
</evidence>
<dbReference type="SUPFAM" id="SSF49758">
    <property type="entry name" value="Calpain large subunit, middle domain (domain III)"/>
    <property type="match status" value="1"/>
</dbReference>
<reference evidence="13 14" key="1">
    <citation type="submission" date="2021-06" db="EMBL/GenBank/DDBJ databases">
        <authorList>
            <person name="Palmer J.M."/>
        </authorList>
    </citation>
    <scope>NUCLEOTIDE SEQUENCE [LARGE SCALE GENOMIC DNA]</scope>
    <source>
        <strain evidence="13 14">MEX-2019</strain>
        <tissue evidence="13">Muscle</tissue>
    </source>
</reference>
<dbReference type="PANTHER" id="PTHR10183:SF329">
    <property type="entry name" value="CALPAIN-3"/>
    <property type="match status" value="1"/>
</dbReference>
<comment type="catalytic activity">
    <reaction evidence="10">
        <text>Broad endopeptidase activity.</text>
        <dbReference type="EC" id="3.4.22.54"/>
    </reaction>
</comment>
<keyword evidence="3 10" id="KW-0479">Metal-binding</keyword>
<comment type="subunit">
    <text evidence="10">Homodimer.</text>
</comment>
<feature type="active site" evidence="8 9">
    <location>
        <position position="354"/>
    </location>
</feature>
<evidence type="ECO:0000256" key="8">
    <source>
        <dbReference type="PIRSR" id="PIRSR622684-1"/>
    </source>
</evidence>
<dbReference type="Gene3D" id="2.60.120.380">
    <property type="match status" value="1"/>
</dbReference>
<feature type="domain" description="EF-hand" evidence="12">
    <location>
        <begin position="741"/>
        <end position="768"/>
    </location>
</feature>
<evidence type="ECO:0000259" key="11">
    <source>
        <dbReference type="PROSITE" id="PS50203"/>
    </source>
</evidence>
<keyword evidence="5 9" id="KW-0378">Hydrolase</keyword>
<keyword evidence="6 9" id="KW-0788">Thiol protease</keyword>
<dbReference type="CDD" id="cd00214">
    <property type="entry name" value="Calpain_III"/>
    <property type="match status" value="1"/>
</dbReference>
<feature type="domain" description="EF-hand" evidence="12">
    <location>
        <begin position="798"/>
        <end position="832"/>
    </location>
</feature>
<gene>
    <name evidence="13" type="primary">CAPN3_1</name>
    <name evidence="13" type="ORF">CRENBAI_005207</name>
</gene>
<dbReference type="SMART" id="SM00054">
    <property type="entry name" value="EFh"/>
    <property type="match status" value="3"/>
</dbReference>
<dbReference type="SUPFAM" id="SSF47473">
    <property type="entry name" value="EF-hand"/>
    <property type="match status" value="1"/>
</dbReference>
<dbReference type="PROSITE" id="PS50222">
    <property type="entry name" value="EF_HAND_2"/>
    <property type="match status" value="3"/>
</dbReference>
<dbReference type="CDD" id="cd00044">
    <property type="entry name" value="CysPc"/>
    <property type="match status" value="1"/>
</dbReference>
<dbReference type="InterPro" id="IPR033883">
    <property type="entry name" value="C2_III"/>
</dbReference>
<evidence type="ECO:0000256" key="5">
    <source>
        <dbReference type="ARBA" id="ARBA00022801"/>
    </source>
</evidence>
<feature type="domain" description="Calpain catalytic" evidence="11">
    <location>
        <begin position="142"/>
        <end position="439"/>
    </location>
</feature>
<dbReference type="FunFam" id="2.60.120.380:FF:000002">
    <property type="entry name" value="calpain-3 isoform X1"/>
    <property type="match status" value="1"/>
</dbReference>
<dbReference type="Pfam" id="PF16648">
    <property type="entry name" value="Calpain_u2"/>
    <property type="match status" value="1"/>
</dbReference>
<dbReference type="SUPFAM" id="SSF54001">
    <property type="entry name" value="Cysteine proteinases"/>
    <property type="match status" value="1"/>
</dbReference>
<evidence type="ECO:0000256" key="6">
    <source>
        <dbReference type="ARBA" id="ARBA00022807"/>
    </source>
</evidence>
<keyword evidence="4" id="KW-0677">Repeat</keyword>
<evidence type="ECO:0000313" key="13">
    <source>
        <dbReference type="EMBL" id="KAK5615138.1"/>
    </source>
</evidence>
<dbReference type="InterPro" id="IPR022682">
    <property type="entry name" value="Calpain_domain_III"/>
</dbReference>
<dbReference type="InterPro" id="IPR022683">
    <property type="entry name" value="Calpain_III"/>
</dbReference>
<dbReference type="Pfam" id="PF01067">
    <property type="entry name" value="Calpain_III"/>
    <property type="match status" value="1"/>
</dbReference>
<keyword evidence="7 10" id="KW-0106">Calcium</keyword>
<comment type="function">
    <text evidence="10">Calcium-regulated non-lysosomal thiol-protease.</text>
</comment>
<dbReference type="GO" id="GO:0005737">
    <property type="term" value="C:cytoplasm"/>
    <property type="evidence" value="ECO:0007669"/>
    <property type="project" value="UniProtKB-SubCell"/>
</dbReference>
<dbReference type="PANTHER" id="PTHR10183">
    <property type="entry name" value="CALPAIN"/>
    <property type="match status" value="1"/>
</dbReference>
<dbReference type="PROSITE" id="PS50203">
    <property type="entry name" value="CALPAIN_CAT"/>
    <property type="match status" value="1"/>
</dbReference>
<dbReference type="SMART" id="SM00230">
    <property type="entry name" value="CysPc"/>
    <property type="match status" value="1"/>
</dbReference>
<keyword evidence="2 9" id="KW-0645">Protease</keyword>
<dbReference type="AlphaFoldDB" id="A0AAV9S246"/>
<comment type="similarity">
    <text evidence="1 10">Belongs to the peptidase C2 family.</text>
</comment>
<keyword evidence="14" id="KW-1185">Reference proteome</keyword>
<dbReference type="InterPro" id="IPR002048">
    <property type="entry name" value="EF_hand_dom"/>
</dbReference>
<dbReference type="SMART" id="SM00720">
    <property type="entry name" value="calpain_III"/>
    <property type="match status" value="1"/>
</dbReference>
<dbReference type="InterPro" id="IPR036213">
    <property type="entry name" value="Calpain_III_sf"/>
</dbReference>
<dbReference type="Pfam" id="PF00036">
    <property type="entry name" value="EF-hand_1"/>
    <property type="match status" value="1"/>
</dbReference>
<dbReference type="GO" id="GO:0006508">
    <property type="term" value="P:proteolysis"/>
    <property type="evidence" value="ECO:0007669"/>
    <property type="project" value="UniProtKB-UniRule"/>
</dbReference>
<comment type="caution">
    <text evidence="13">The sequence shown here is derived from an EMBL/GenBank/DDBJ whole genome shotgun (WGS) entry which is preliminary data.</text>
</comment>
<dbReference type="PROSITE" id="PS00139">
    <property type="entry name" value="THIOL_PROTEASE_CYS"/>
    <property type="match status" value="1"/>
</dbReference>
<dbReference type="FunFam" id="1.10.238.10:FF:000065">
    <property type="entry name" value="calpain-3 isoform X1"/>
    <property type="match status" value="1"/>
</dbReference>
<evidence type="ECO:0000256" key="4">
    <source>
        <dbReference type="ARBA" id="ARBA00022737"/>
    </source>
</evidence>
<protein>
    <recommendedName>
        <fullName evidence="10">Calpain-3</fullName>
        <ecNumber evidence="10">3.4.22.54</ecNumber>
    </recommendedName>
</protein>
<evidence type="ECO:0000259" key="12">
    <source>
        <dbReference type="PROSITE" id="PS50222"/>
    </source>
</evidence>
<dbReference type="EMBL" id="JAHHUM010000999">
    <property type="protein sequence ID" value="KAK5615138.1"/>
    <property type="molecule type" value="Genomic_DNA"/>
</dbReference>
<name>A0AAV9S246_9TELE</name>
<dbReference type="InterPro" id="IPR018247">
    <property type="entry name" value="EF_Hand_1_Ca_BS"/>
</dbReference>
<accession>A0AAV9S246</accession>
<dbReference type="EC" id="3.4.22.54" evidence="10"/>
<feature type="active site" evidence="8 9">
    <location>
        <position position="197"/>
    </location>
</feature>
<sequence length="832" mass="95446">MSHREEAQDTAQDPLEGLCLSAGLGTPWAPPRGAGGGVWGEGRLGVSAESAAPATWSRISGRRRVMEDRNHPGKVPVVEETNVKVHFDTEASLEPDGNVDYGITGANSIYSAILSRNEAVKDAKRLKTFLELRDKYVMKNVLFEDPLFPANDSSLFYSQKPRMKFEWKRPSEICENPQFIVDGANRTDICQGELGDCWLLAAIACLTLNERLLYRVIPAEQSFTENYAGIFHFQFWRYGEWIDVVVDDRIPTCNNQLVFTKSFRKNEFWSALLEKAYAKLHGSYEALKGGNTLEAMEDFTGGVTEFFELSEAPADLFTIMRKALERGSLMGSSIDVSSASELESRTEEGLVRGHAYSIIGLEECDEVSKDTRIRLIRLRNPWGFVLWKGRWSANSDEWLTISTADRENLKKQTVETSEFWMSFDDFKQTFTKLEMCNLTPDGLQGDERHTWTVSVNEGRWVRGSSAGGCRNFPETFWTNPQYRLQLYEEDDDPEDGQVVCTAVVALMQKGRRMQRHKGAKFLTVGFSIYEMRGQNQHLQKDFFLYTASTAKCKSYINLREVTERFQLPPGEYVIIPTTFEPHEEGEFILRVFSEKQSTSEEAESNIETDQTQQDKIKKSKPIVFVSDRARANKEIEHDGIQGERRKKPKRVLLQPEEETEEEKRFRAIYKQIAGEDMEICANELKKIMKNVLSKHIEIKTEGFSLETCRSMIALMDTDGSGKLNFQEFKHLWKKIKAWQLIFKRYDEDKSCSISSFEMRNAVSDAGFHLNKQLYDIIAMRYADEDLNIDFDSYICCFVRLEGMFRAFNAFDKDGDGIIKLNVLEWLQLTMYS</sequence>
<dbReference type="Proteomes" id="UP001311232">
    <property type="component" value="Unassembled WGS sequence"/>
</dbReference>
<dbReference type="InterPro" id="IPR022684">
    <property type="entry name" value="Calpain_cysteine_protease"/>
</dbReference>
<dbReference type="InterPro" id="IPR001300">
    <property type="entry name" value="Peptidase_C2_calpain_cat"/>
</dbReference>
<dbReference type="Gene3D" id="3.90.70.10">
    <property type="entry name" value="Cysteine proteinases"/>
    <property type="match status" value="1"/>
</dbReference>